<feature type="transmembrane region" description="Helical" evidence="8">
    <location>
        <begin position="20"/>
        <end position="40"/>
    </location>
</feature>
<keyword evidence="7 8" id="KW-0472">Membrane</keyword>
<evidence type="ECO:0000256" key="8">
    <source>
        <dbReference type="SAM" id="Phobius"/>
    </source>
</evidence>
<dbReference type="Proteomes" id="UP000184052">
    <property type="component" value="Unassembled WGS sequence"/>
</dbReference>
<evidence type="ECO:0000313" key="10">
    <source>
        <dbReference type="Proteomes" id="UP000184052"/>
    </source>
</evidence>
<dbReference type="PANTHER" id="PTHR30330">
    <property type="entry name" value="AGSS FAMILY TRANSPORTER, SODIUM-ALANINE"/>
    <property type="match status" value="1"/>
</dbReference>
<name>A0A1M6ATL9_9FIRM</name>
<gene>
    <name evidence="9" type="ORF">SAMN02745751_00236</name>
</gene>
<keyword evidence="4" id="KW-1003">Cell membrane</keyword>
<evidence type="ECO:0000256" key="5">
    <source>
        <dbReference type="ARBA" id="ARBA00022692"/>
    </source>
</evidence>
<feature type="transmembrane region" description="Helical" evidence="8">
    <location>
        <begin position="249"/>
        <end position="268"/>
    </location>
</feature>
<evidence type="ECO:0000256" key="3">
    <source>
        <dbReference type="ARBA" id="ARBA00022448"/>
    </source>
</evidence>
<dbReference type="PANTHER" id="PTHR30330:SF7">
    <property type="entry name" value="SODIUM_PROTON-DEPENDENT ALANINE CARRIER PROTEIN YRBD-RELATED"/>
    <property type="match status" value="1"/>
</dbReference>
<dbReference type="InterPro" id="IPR001463">
    <property type="entry name" value="Na/Ala_symport"/>
</dbReference>
<accession>A0A1M6ATL9</accession>
<keyword evidence="6 8" id="KW-1133">Transmembrane helix</keyword>
<dbReference type="EMBL" id="FQZL01000004">
    <property type="protein sequence ID" value="SHI39553.1"/>
    <property type="molecule type" value="Genomic_DNA"/>
</dbReference>
<sequence length="447" mass="48681">MEVLFEIVEKGIGVVSDTIWPVFLPFMLLLGLYLTIRFIFRIQPQTSRKSNLKFKNVIGPASISLGAMVGTGAIIGVLGSLSKLYGNGQVNIEAMAVWGVIGSIIMVPVSYCETVISKIINMTPKKYIAAFIGPRAGMLYCLSFATLYILGFGGFQFSGIDSVVTIITSRSSGIMLTQFQRYVFIVIPMITIIAGIVLSRKHSVFINSMTYMIFSAVMLYFIFFGIFIARTTSFMPVFINSMMEGLTQPINAMLGVPTGFILGMQRVMQTAEPGIGAMAMAAVEADSKPREAGQIALIPTITTILVAIVVTSYITSYGMHNGYFSLPAGGVERLGGYFLTAEKVTGMFGLVVLCIFTLLSAMTTLLGSYFYLGQLFDNSETLNIGIYLGIITAAGTLAVFGFDIIFDIVDLLLFVVASLNMLALARFVSSKWTDYRLAGYDKTRKVI</sequence>
<dbReference type="RefSeq" id="WP_073045828.1">
    <property type="nucleotide sequence ID" value="NZ_FQZL01000004.1"/>
</dbReference>
<dbReference type="GO" id="GO:0005283">
    <property type="term" value="F:amino acid:sodium symporter activity"/>
    <property type="evidence" value="ECO:0007669"/>
    <property type="project" value="InterPro"/>
</dbReference>
<evidence type="ECO:0000256" key="6">
    <source>
        <dbReference type="ARBA" id="ARBA00022989"/>
    </source>
</evidence>
<dbReference type="GO" id="GO:0005886">
    <property type="term" value="C:plasma membrane"/>
    <property type="evidence" value="ECO:0007669"/>
    <property type="project" value="UniProtKB-SubCell"/>
</dbReference>
<keyword evidence="10" id="KW-1185">Reference proteome</keyword>
<protein>
    <submittedName>
        <fullName evidence="9">Na+/alanine symporter</fullName>
    </submittedName>
</protein>
<feature type="transmembrane region" description="Helical" evidence="8">
    <location>
        <begin position="295"/>
        <end position="314"/>
    </location>
</feature>
<keyword evidence="5 8" id="KW-0812">Transmembrane</keyword>
<feature type="transmembrane region" description="Helical" evidence="8">
    <location>
        <begin position="411"/>
        <end position="428"/>
    </location>
</feature>
<feature type="transmembrane region" description="Helical" evidence="8">
    <location>
        <begin position="384"/>
        <end position="405"/>
    </location>
</feature>
<comment type="similarity">
    <text evidence="2">Belongs to the alanine or glycine:cation symporter (AGCS) (TC 2.A.25) family.</text>
</comment>
<keyword evidence="3" id="KW-0813">Transport</keyword>
<dbReference type="STRING" id="1121476.SAMN02745751_00236"/>
<feature type="transmembrane region" description="Helical" evidence="8">
    <location>
        <begin position="179"/>
        <end position="198"/>
    </location>
</feature>
<feature type="transmembrane region" description="Helical" evidence="8">
    <location>
        <begin position="94"/>
        <end position="116"/>
    </location>
</feature>
<evidence type="ECO:0000313" key="9">
    <source>
        <dbReference type="EMBL" id="SHI39553.1"/>
    </source>
</evidence>
<evidence type="ECO:0000256" key="2">
    <source>
        <dbReference type="ARBA" id="ARBA00009261"/>
    </source>
</evidence>
<dbReference type="AlphaFoldDB" id="A0A1M6ATL9"/>
<feature type="transmembrane region" description="Helical" evidence="8">
    <location>
        <begin position="61"/>
        <end position="82"/>
    </location>
</feature>
<evidence type="ECO:0000256" key="7">
    <source>
        <dbReference type="ARBA" id="ARBA00023136"/>
    </source>
</evidence>
<dbReference type="OrthoDB" id="7056422at2"/>
<evidence type="ECO:0000256" key="4">
    <source>
        <dbReference type="ARBA" id="ARBA00022475"/>
    </source>
</evidence>
<proteinExistence type="inferred from homology"/>
<organism evidence="9 10">
    <name type="scientific">Dethiosulfatibacter aminovorans DSM 17477</name>
    <dbReference type="NCBI Taxonomy" id="1121476"/>
    <lineage>
        <taxon>Bacteria</taxon>
        <taxon>Bacillati</taxon>
        <taxon>Bacillota</taxon>
        <taxon>Tissierellia</taxon>
        <taxon>Dethiosulfatibacter</taxon>
    </lineage>
</organism>
<feature type="transmembrane region" description="Helical" evidence="8">
    <location>
        <begin position="210"/>
        <end position="229"/>
    </location>
</feature>
<feature type="transmembrane region" description="Helical" evidence="8">
    <location>
        <begin position="137"/>
        <end position="159"/>
    </location>
</feature>
<reference evidence="9 10" key="1">
    <citation type="submission" date="2016-11" db="EMBL/GenBank/DDBJ databases">
        <authorList>
            <person name="Jaros S."/>
            <person name="Januszkiewicz K."/>
            <person name="Wedrychowicz H."/>
        </authorList>
    </citation>
    <scope>NUCLEOTIDE SEQUENCE [LARGE SCALE GENOMIC DNA]</scope>
    <source>
        <strain evidence="9 10">DSM 17477</strain>
    </source>
</reference>
<comment type="subcellular location">
    <subcellularLocation>
        <location evidence="1">Cell membrane</location>
        <topology evidence="1">Multi-pass membrane protein</topology>
    </subcellularLocation>
</comment>
<feature type="transmembrane region" description="Helical" evidence="8">
    <location>
        <begin position="347"/>
        <end position="372"/>
    </location>
</feature>
<evidence type="ECO:0000256" key="1">
    <source>
        <dbReference type="ARBA" id="ARBA00004651"/>
    </source>
</evidence>